<dbReference type="InterPro" id="IPR007648">
    <property type="entry name" value="ATPase_inhibitor_mt"/>
</dbReference>
<dbReference type="Proteomes" id="UP000053263">
    <property type="component" value="Unassembled WGS sequence"/>
</dbReference>
<name>A0A0C9SWG7_PLICR</name>
<evidence type="ECO:0000256" key="4">
    <source>
        <dbReference type="RuleBase" id="RU368087"/>
    </source>
</evidence>
<keyword evidence="5" id="KW-0175">Coiled coil</keyword>
<dbReference type="GO" id="GO:0005739">
    <property type="term" value="C:mitochondrion"/>
    <property type="evidence" value="ECO:0007669"/>
    <property type="project" value="UniProtKB-SubCell"/>
</dbReference>
<dbReference type="GO" id="GO:0042030">
    <property type="term" value="F:ATPase inhibitor activity"/>
    <property type="evidence" value="ECO:0007669"/>
    <property type="project" value="InterPro"/>
</dbReference>
<evidence type="ECO:0000256" key="1">
    <source>
        <dbReference type="ARBA" id="ARBA00004173"/>
    </source>
</evidence>
<gene>
    <name evidence="6" type="ORF">PLICRDRAFT_180285</name>
</gene>
<dbReference type="EMBL" id="KN832575">
    <property type="protein sequence ID" value="KII83685.1"/>
    <property type="molecule type" value="Genomic_DNA"/>
</dbReference>
<comment type="similarity">
    <text evidence="2 4">Belongs to the ATPase inhibitor family.</text>
</comment>
<proteinExistence type="inferred from homology"/>
<evidence type="ECO:0000256" key="5">
    <source>
        <dbReference type="SAM" id="Coils"/>
    </source>
</evidence>
<evidence type="ECO:0000313" key="6">
    <source>
        <dbReference type="EMBL" id="KII83685.1"/>
    </source>
</evidence>
<sequence length="78" mass="8997">MLSTRLTAIRRAPLFVRQMSDAGSVAKSKEFSQREKGQEDAYARKHETELLQRLKKEIEAKKTELAQLEKEHAEVAKK</sequence>
<dbReference type="OrthoDB" id="5532350at2759"/>
<keyword evidence="3" id="KW-0496">Mitochondrion</keyword>
<keyword evidence="7" id="KW-1185">Reference proteome</keyword>
<comment type="function">
    <text evidence="4">Inhibits the enzyme activity of ATPase.</text>
</comment>
<accession>A0A0C9SWG7</accession>
<dbReference type="HOGENOM" id="CLU_145563_3_0_1"/>
<dbReference type="Gene3D" id="1.20.5.500">
    <property type="entry name" value="Single helix bin"/>
    <property type="match status" value="1"/>
</dbReference>
<dbReference type="Pfam" id="PF04568">
    <property type="entry name" value="IATP"/>
    <property type="match status" value="1"/>
</dbReference>
<organism evidence="6 7">
    <name type="scientific">Plicaturopsis crispa FD-325 SS-3</name>
    <dbReference type="NCBI Taxonomy" id="944288"/>
    <lineage>
        <taxon>Eukaryota</taxon>
        <taxon>Fungi</taxon>
        <taxon>Dikarya</taxon>
        <taxon>Basidiomycota</taxon>
        <taxon>Agaricomycotina</taxon>
        <taxon>Agaricomycetes</taxon>
        <taxon>Agaricomycetidae</taxon>
        <taxon>Amylocorticiales</taxon>
        <taxon>Amylocorticiaceae</taxon>
        <taxon>Plicatura</taxon>
        <taxon>Plicaturopsis crispa</taxon>
    </lineage>
</organism>
<feature type="coiled-coil region" evidence="5">
    <location>
        <begin position="44"/>
        <end position="78"/>
    </location>
</feature>
<reference evidence="6 7" key="1">
    <citation type="submission" date="2014-06" db="EMBL/GenBank/DDBJ databases">
        <title>Evolutionary Origins and Diversification of the Mycorrhizal Mutualists.</title>
        <authorList>
            <consortium name="DOE Joint Genome Institute"/>
            <consortium name="Mycorrhizal Genomics Consortium"/>
            <person name="Kohler A."/>
            <person name="Kuo A."/>
            <person name="Nagy L.G."/>
            <person name="Floudas D."/>
            <person name="Copeland A."/>
            <person name="Barry K.W."/>
            <person name="Cichocki N."/>
            <person name="Veneault-Fourrey C."/>
            <person name="LaButti K."/>
            <person name="Lindquist E.A."/>
            <person name="Lipzen A."/>
            <person name="Lundell T."/>
            <person name="Morin E."/>
            <person name="Murat C."/>
            <person name="Riley R."/>
            <person name="Ohm R."/>
            <person name="Sun H."/>
            <person name="Tunlid A."/>
            <person name="Henrissat B."/>
            <person name="Grigoriev I.V."/>
            <person name="Hibbett D.S."/>
            <person name="Martin F."/>
        </authorList>
    </citation>
    <scope>NUCLEOTIDE SEQUENCE [LARGE SCALE GENOMIC DNA]</scope>
    <source>
        <strain evidence="6 7">FD-325 SS-3</strain>
    </source>
</reference>
<comment type="subcellular location">
    <subcellularLocation>
        <location evidence="1">Mitochondrion</location>
    </subcellularLocation>
</comment>
<evidence type="ECO:0000313" key="7">
    <source>
        <dbReference type="Proteomes" id="UP000053263"/>
    </source>
</evidence>
<dbReference type="AlphaFoldDB" id="A0A0C9SWG7"/>
<evidence type="ECO:0000256" key="3">
    <source>
        <dbReference type="ARBA" id="ARBA00023128"/>
    </source>
</evidence>
<evidence type="ECO:0000256" key="2">
    <source>
        <dbReference type="ARBA" id="ARBA00010901"/>
    </source>
</evidence>
<protein>
    <recommendedName>
        <fullName evidence="4">ATPase inhibitor, mitochondrial</fullName>
    </recommendedName>
</protein>